<organism evidence="2 3">
    <name type="scientific">Teratosphaeria nubilosa</name>
    <dbReference type="NCBI Taxonomy" id="161662"/>
    <lineage>
        <taxon>Eukaryota</taxon>
        <taxon>Fungi</taxon>
        <taxon>Dikarya</taxon>
        <taxon>Ascomycota</taxon>
        <taxon>Pezizomycotina</taxon>
        <taxon>Dothideomycetes</taxon>
        <taxon>Dothideomycetidae</taxon>
        <taxon>Mycosphaerellales</taxon>
        <taxon>Teratosphaeriaceae</taxon>
        <taxon>Teratosphaeria</taxon>
    </lineage>
</organism>
<name>A0A6G1LBI8_9PEZI</name>
<dbReference type="OrthoDB" id="3910171at2759"/>
<feature type="compositionally biased region" description="Polar residues" evidence="1">
    <location>
        <begin position="202"/>
        <end position="212"/>
    </location>
</feature>
<feature type="region of interest" description="Disordered" evidence="1">
    <location>
        <begin position="1"/>
        <end position="49"/>
    </location>
</feature>
<feature type="compositionally biased region" description="Polar residues" evidence="1">
    <location>
        <begin position="9"/>
        <end position="24"/>
    </location>
</feature>
<feature type="region of interest" description="Disordered" evidence="1">
    <location>
        <begin position="159"/>
        <end position="229"/>
    </location>
</feature>
<feature type="compositionally biased region" description="Basic residues" evidence="1">
    <location>
        <begin position="213"/>
        <end position="222"/>
    </location>
</feature>
<evidence type="ECO:0000256" key="1">
    <source>
        <dbReference type="SAM" id="MobiDB-lite"/>
    </source>
</evidence>
<proteinExistence type="predicted"/>
<sequence>MMFDDNFAFNASRSPSLSSTSNESISDREPSRSVSPCSATSSLPPPPFSVTDLAAQFSTSRIRRDAQICYDSCEAYAAQDDDAGWTLEPEDEEDVPSARSPALPIIPPPRPHSPSQRTRRQMHARLLCSTSHHRDISALVARMVQSSSQCTVTPPEAITATAEPDDEGYDSTDNSSVGQFRRASLAASRPRTSCRRSADFMKTSSGACVSKSTRFRRERTHSRAINSDK</sequence>
<feature type="region of interest" description="Disordered" evidence="1">
    <location>
        <begin position="87"/>
        <end position="116"/>
    </location>
</feature>
<dbReference type="EMBL" id="ML995827">
    <property type="protein sequence ID" value="KAF2770215.1"/>
    <property type="molecule type" value="Genomic_DNA"/>
</dbReference>
<keyword evidence="3" id="KW-1185">Reference proteome</keyword>
<feature type="compositionally biased region" description="Polar residues" evidence="1">
    <location>
        <begin position="32"/>
        <end position="42"/>
    </location>
</feature>
<gene>
    <name evidence="2" type="ORF">EJ03DRAFT_76853</name>
</gene>
<evidence type="ECO:0000313" key="3">
    <source>
        <dbReference type="Proteomes" id="UP000799436"/>
    </source>
</evidence>
<reference evidence="2" key="1">
    <citation type="journal article" date="2020" name="Stud. Mycol.">
        <title>101 Dothideomycetes genomes: a test case for predicting lifestyles and emergence of pathogens.</title>
        <authorList>
            <person name="Haridas S."/>
            <person name="Albert R."/>
            <person name="Binder M."/>
            <person name="Bloem J."/>
            <person name="Labutti K."/>
            <person name="Salamov A."/>
            <person name="Andreopoulos B."/>
            <person name="Baker S."/>
            <person name="Barry K."/>
            <person name="Bills G."/>
            <person name="Bluhm B."/>
            <person name="Cannon C."/>
            <person name="Castanera R."/>
            <person name="Culley D."/>
            <person name="Daum C."/>
            <person name="Ezra D."/>
            <person name="Gonzalez J."/>
            <person name="Henrissat B."/>
            <person name="Kuo A."/>
            <person name="Liang C."/>
            <person name="Lipzen A."/>
            <person name="Lutzoni F."/>
            <person name="Magnuson J."/>
            <person name="Mondo S."/>
            <person name="Nolan M."/>
            <person name="Ohm R."/>
            <person name="Pangilinan J."/>
            <person name="Park H.-J."/>
            <person name="Ramirez L."/>
            <person name="Alfaro M."/>
            <person name="Sun H."/>
            <person name="Tritt A."/>
            <person name="Yoshinaga Y."/>
            <person name="Zwiers L.-H."/>
            <person name="Turgeon B."/>
            <person name="Goodwin S."/>
            <person name="Spatafora J."/>
            <person name="Crous P."/>
            <person name="Grigoriev I."/>
        </authorList>
    </citation>
    <scope>NUCLEOTIDE SEQUENCE</scope>
    <source>
        <strain evidence="2">CBS 116005</strain>
    </source>
</reference>
<dbReference type="Proteomes" id="UP000799436">
    <property type="component" value="Unassembled WGS sequence"/>
</dbReference>
<dbReference type="AlphaFoldDB" id="A0A6G1LBI8"/>
<accession>A0A6G1LBI8</accession>
<evidence type="ECO:0000313" key="2">
    <source>
        <dbReference type="EMBL" id="KAF2770215.1"/>
    </source>
</evidence>
<protein>
    <submittedName>
        <fullName evidence="2">Uncharacterized protein</fullName>
    </submittedName>
</protein>